<dbReference type="SUPFAM" id="SSF46689">
    <property type="entry name" value="Homeodomain-like"/>
    <property type="match status" value="1"/>
</dbReference>
<comment type="caution">
    <text evidence="8">The sequence shown here is derived from an EMBL/GenBank/DDBJ whole genome shotgun (WGS) entry which is preliminary data.</text>
</comment>
<feature type="domain" description="Homeobox" evidence="7">
    <location>
        <begin position="41"/>
        <end position="101"/>
    </location>
</feature>
<evidence type="ECO:0000256" key="4">
    <source>
        <dbReference type="ARBA" id="ARBA00023242"/>
    </source>
</evidence>
<dbReference type="EMBL" id="CAWYQH010000068">
    <property type="protein sequence ID" value="CAK8680094.1"/>
    <property type="molecule type" value="Genomic_DNA"/>
</dbReference>
<protein>
    <recommendedName>
        <fullName evidence="7">Homeobox domain-containing protein</fullName>
    </recommendedName>
</protein>
<dbReference type="InterPro" id="IPR017970">
    <property type="entry name" value="Homeobox_CS"/>
</dbReference>
<sequence>MIMVDLKPKLNESDVTQGESNHVIVKPTTSHSPLVMSNLQKGKRRSRTTFDPSQIRELEKIFHATHYPDIGTRDKLAAQINLPEARIQIWFQNRRAKWRKSEKLSKFGGLQDLTDVDVVPAPKADYVTKNEALNMSPRQRSPHQDDVINQISPTYQRAEMPLPWVYPNLPLLPLAALLSGGFSQTMTQPYPSFKMPGRLPPNFPFTSRSAENMTTPLAGFMTSPNENFFFKKNLPP</sequence>
<dbReference type="Proteomes" id="UP001642483">
    <property type="component" value="Unassembled WGS sequence"/>
</dbReference>
<evidence type="ECO:0000256" key="6">
    <source>
        <dbReference type="RuleBase" id="RU000682"/>
    </source>
</evidence>
<dbReference type="CDD" id="cd00086">
    <property type="entry name" value="homeodomain"/>
    <property type="match status" value="1"/>
</dbReference>
<evidence type="ECO:0000256" key="2">
    <source>
        <dbReference type="ARBA" id="ARBA00023125"/>
    </source>
</evidence>
<keyword evidence="3 5" id="KW-0371">Homeobox</keyword>
<evidence type="ECO:0000256" key="5">
    <source>
        <dbReference type="PROSITE-ProRule" id="PRU00108"/>
    </source>
</evidence>
<dbReference type="InterPro" id="IPR009057">
    <property type="entry name" value="Homeodomain-like_sf"/>
</dbReference>
<evidence type="ECO:0000256" key="1">
    <source>
        <dbReference type="ARBA" id="ARBA00004123"/>
    </source>
</evidence>
<comment type="subcellular location">
    <subcellularLocation>
        <location evidence="1 5 6">Nucleus</location>
    </subcellularLocation>
</comment>
<evidence type="ECO:0000259" key="7">
    <source>
        <dbReference type="PROSITE" id="PS50071"/>
    </source>
</evidence>
<evidence type="ECO:0000313" key="8">
    <source>
        <dbReference type="EMBL" id="CAK8680094.1"/>
    </source>
</evidence>
<dbReference type="SMART" id="SM00389">
    <property type="entry name" value="HOX"/>
    <property type="match status" value="1"/>
</dbReference>
<dbReference type="InterPro" id="IPR050649">
    <property type="entry name" value="Paired_Homeobox_TFs"/>
</dbReference>
<keyword evidence="2 5" id="KW-0238">DNA-binding</keyword>
<name>A0ABP0FKA6_CLALP</name>
<reference evidence="8 9" key="1">
    <citation type="submission" date="2024-02" db="EMBL/GenBank/DDBJ databases">
        <authorList>
            <person name="Daric V."/>
            <person name="Darras S."/>
        </authorList>
    </citation>
    <scope>NUCLEOTIDE SEQUENCE [LARGE SCALE GENOMIC DNA]</scope>
</reference>
<dbReference type="PANTHER" id="PTHR24329:SF362">
    <property type="entry name" value="INTESTINE-SPECIFIC HOMEOBOX"/>
    <property type="match status" value="1"/>
</dbReference>
<accession>A0ABP0FKA6</accession>
<keyword evidence="4 5" id="KW-0539">Nucleus</keyword>
<feature type="DNA-binding region" description="Homeobox" evidence="5">
    <location>
        <begin position="43"/>
        <end position="102"/>
    </location>
</feature>
<evidence type="ECO:0000256" key="3">
    <source>
        <dbReference type="ARBA" id="ARBA00023155"/>
    </source>
</evidence>
<organism evidence="8 9">
    <name type="scientific">Clavelina lepadiformis</name>
    <name type="common">Light-bulb sea squirt</name>
    <name type="synonym">Ascidia lepadiformis</name>
    <dbReference type="NCBI Taxonomy" id="159417"/>
    <lineage>
        <taxon>Eukaryota</taxon>
        <taxon>Metazoa</taxon>
        <taxon>Chordata</taxon>
        <taxon>Tunicata</taxon>
        <taxon>Ascidiacea</taxon>
        <taxon>Aplousobranchia</taxon>
        <taxon>Clavelinidae</taxon>
        <taxon>Clavelina</taxon>
    </lineage>
</organism>
<proteinExistence type="predicted"/>
<dbReference type="PANTHER" id="PTHR24329">
    <property type="entry name" value="HOMEOBOX PROTEIN ARISTALESS"/>
    <property type="match status" value="1"/>
</dbReference>
<evidence type="ECO:0000313" key="9">
    <source>
        <dbReference type="Proteomes" id="UP001642483"/>
    </source>
</evidence>
<dbReference type="Gene3D" id="1.10.10.60">
    <property type="entry name" value="Homeodomain-like"/>
    <property type="match status" value="1"/>
</dbReference>
<keyword evidence="9" id="KW-1185">Reference proteome</keyword>
<gene>
    <name evidence="8" type="ORF">CVLEPA_LOCUS10379</name>
</gene>
<dbReference type="PROSITE" id="PS50071">
    <property type="entry name" value="HOMEOBOX_2"/>
    <property type="match status" value="1"/>
</dbReference>
<dbReference type="InterPro" id="IPR001356">
    <property type="entry name" value="HD"/>
</dbReference>
<dbReference type="PROSITE" id="PS00027">
    <property type="entry name" value="HOMEOBOX_1"/>
    <property type="match status" value="1"/>
</dbReference>
<dbReference type="Pfam" id="PF00046">
    <property type="entry name" value="Homeodomain"/>
    <property type="match status" value="1"/>
</dbReference>